<comment type="caution">
    <text evidence="1">The sequence shown here is derived from an EMBL/GenBank/DDBJ whole genome shotgun (WGS) entry which is preliminary data.</text>
</comment>
<dbReference type="EMBL" id="JAWQEG010003237">
    <property type="protein sequence ID" value="KAK3867304.1"/>
    <property type="molecule type" value="Genomic_DNA"/>
</dbReference>
<sequence>MPLVEPPLPELFRLVELPPVKIWFAEFPDVSLRLMNKLTGELCLADVSNLRLAKEPVVDALLRRNGRDTPTVLEPPAAELRTAGVPDDNWLVPLLRETWVVAGRPKEVELDVRLVELD</sequence>
<dbReference type="Proteomes" id="UP001286313">
    <property type="component" value="Unassembled WGS sequence"/>
</dbReference>
<evidence type="ECO:0000313" key="2">
    <source>
        <dbReference type="Proteomes" id="UP001286313"/>
    </source>
</evidence>
<accession>A0AAE1F5K6</accession>
<gene>
    <name evidence="1" type="ORF">Pcinc_027225</name>
</gene>
<protein>
    <submittedName>
        <fullName evidence="1">Uncharacterized protein</fullName>
    </submittedName>
</protein>
<keyword evidence="2" id="KW-1185">Reference proteome</keyword>
<reference evidence="1" key="1">
    <citation type="submission" date="2023-10" db="EMBL/GenBank/DDBJ databases">
        <title>Genome assemblies of two species of porcelain crab, Petrolisthes cinctipes and Petrolisthes manimaculis (Anomura: Porcellanidae).</title>
        <authorList>
            <person name="Angst P."/>
        </authorList>
    </citation>
    <scope>NUCLEOTIDE SEQUENCE</scope>
    <source>
        <strain evidence="1">PB745_01</strain>
        <tissue evidence="1">Gill</tissue>
    </source>
</reference>
<organism evidence="1 2">
    <name type="scientific">Petrolisthes cinctipes</name>
    <name type="common">Flat porcelain crab</name>
    <dbReference type="NCBI Taxonomy" id="88211"/>
    <lineage>
        <taxon>Eukaryota</taxon>
        <taxon>Metazoa</taxon>
        <taxon>Ecdysozoa</taxon>
        <taxon>Arthropoda</taxon>
        <taxon>Crustacea</taxon>
        <taxon>Multicrustacea</taxon>
        <taxon>Malacostraca</taxon>
        <taxon>Eumalacostraca</taxon>
        <taxon>Eucarida</taxon>
        <taxon>Decapoda</taxon>
        <taxon>Pleocyemata</taxon>
        <taxon>Anomura</taxon>
        <taxon>Galatheoidea</taxon>
        <taxon>Porcellanidae</taxon>
        <taxon>Petrolisthes</taxon>
    </lineage>
</organism>
<evidence type="ECO:0000313" key="1">
    <source>
        <dbReference type="EMBL" id="KAK3867304.1"/>
    </source>
</evidence>
<name>A0AAE1F5K6_PETCI</name>
<proteinExistence type="predicted"/>
<dbReference type="AlphaFoldDB" id="A0AAE1F5K6"/>